<accession>A0ABU3U5E4</accession>
<evidence type="ECO:0000313" key="2">
    <source>
        <dbReference type="EMBL" id="MDU8885637.1"/>
    </source>
</evidence>
<sequence length="366" mass="43041">MINFFRKIRKRLADENKFSKYFRYAFGEVVLIMLGIFMALQLNNWNENRKQEAQFKVTLEQLYSSMTYDVQIIEGHIKLTSRQIENMDFIYNHPDSIPSIENYLNNHSRTKDLPYLLNFIAIDYSNYFVSETKYHAEILSFNPNNKSQNEIFKHVINYVNEVDNEILYQDYLHPLYYEYNLASPKVNSNDGVINRFDKLDSLYYNDQDILNVIKLVNSNEFRIAKNNTRNNKVNYRSTLLNRLGNVKSILQIIKNYYPEVKILYQDVGIIGTSLDGFTDVGGKSTPMVLTDIENDIWEIDLFLKEGRVKFRCRDSWAQNWGVFGNNDFPKGKSVQDGDDIDIPEAGNYHIIFKPITGEFEFIKQDD</sequence>
<gene>
    <name evidence="2" type="ORF">RXV94_05660</name>
</gene>
<name>A0ABU3U5E4_9FLAO</name>
<reference evidence="2 3" key="1">
    <citation type="submission" date="2023-10" db="EMBL/GenBank/DDBJ databases">
        <title>Marimonas sp. nov. isolated from tidal mud flat.</title>
        <authorList>
            <person name="Jaincy N.J."/>
            <person name="Srinivasan S."/>
            <person name="Lee S.-S."/>
        </authorList>
    </citation>
    <scope>NUCLEOTIDE SEQUENCE [LARGE SCALE GENOMIC DNA]</scope>
    <source>
        <strain evidence="2 3">MJ-SS3</strain>
    </source>
</reference>
<evidence type="ECO:0000313" key="3">
    <source>
        <dbReference type="Proteomes" id="UP001268651"/>
    </source>
</evidence>
<dbReference type="RefSeq" id="WP_316661532.1">
    <property type="nucleotide sequence ID" value="NZ_JAWHTF010000002.1"/>
</dbReference>
<dbReference type="Proteomes" id="UP001268651">
    <property type="component" value="Unassembled WGS sequence"/>
</dbReference>
<dbReference type="EMBL" id="JAWHTF010000002">
    <property type="protein sequence ID" value="MDU8885637.1"/>
    <property type="molecule type" value="Genomic_DNA"/>
</dbReference>
<keyword evidence="1" id="KW-0472">Membrane</keyword>
<proteinExistence type="predicted"/>
<dbReference type="Gene3D" id="2.60.40.3620">
    <property type="match status" value="1"/>
</dbReference>
<protein>
    <submittedName>
        <fullName evidence="2">Uncharacterized protein</fullName>
    </submittedName>
</protein>
<keyword evidence="1" id="KW-0812">Transmembrane</keyword>
<feature type="transmembrane region" description="Helical" evidence="1">
    <location>
        <begin position="21"/>
        <end position="40"/>
    </location>
</feature>
<keyword evidence="1" id="KW-1133">Transmembrane helix</keyword>
<comment type="caution">
    <text evidence="2">The sequence shown here is derived from an EMBL/GenBank/DDBJ whole genome shotgun (WGS) entry which is preliminary data.</text>
</comment>
<evidence type="ECO:0000256" key="1">
    <source>
        <dbReference type="SAM" id="Phobius"/>
    </source>
</evidence>
<keyword evidence="3" id="KW-1185">Reference proteome</keyword>
<organism evidence="2 3">
    <name type="scientific">Gilvirhabdus luticola</name>
    <dbReference type="NCBI Taxonomy" id="3079858"/>
    <lineage>
        <taxon>Bacteria</taxon>
        <taxon>Pseudomonadati</taxon>
        <taxon>Bacteroidota</taxon>
        <taxon>Flavobacteriia</taxon>
        <taxon>Flavobacteriales</taxon>
        <taxon>Flavobacteriaceae</taxon>
        <taxon>Gilvirhabdus</taxon>
    </lineage>
</organism>